<reference evidence="1" key="1">
    <citation type="submission" date="2022-07" db="EMBL/GenBank/DDBJ databases">
        <title>Chromosome-level genome of Muraenolepis orangiensis.</title>
        <authorList>
            <person name="Kim J."/>
        </authorList>
    </citation>
    <scope>NUCLEOTIDE SEQUENCE</scope>
    <source>
        <strain evidence="1">KU_S4_2022</strain>
        <tissue evidence="1">Muscle</tissue>
    </source>
</reference>
<evidence type="ECO:0000313" key="1">
    <source>
        <dbReference type="EMBL" id="KAJ3590176.1"/>
    </source>
</evidence>
<name>A0A9Q0DMA9_9TELE</name>
<evidence type="ECO:0000313" key="2">
    <source>
        <dbReference type="Proteomes" id="UP001148018"/>
    </source>
</evidence>
<proteinExistence type="predicted"/>
<organism evidence="1 2">
    <name type="scientific">Muraenolepis orangiensis</name>
    <name type="common">Patagonian moray cod</name>
    <dbReference type="NCBI Taxonomy" id="630683"/>
    <lineage>
        <taxon>Eukaryota</taxon>
        <taxon>Metazoa</taxon>
        <taxon>Chordata</taxon>
        <taxon>Craniata</taxon>
        <taxon>Vertebrata</taxon>
        <taxon>Euteleostomi</taxon>
        <taxon>Actinopterygii</taxon>
        <taxon>Neopterygii</taxon>
        <taxon>Teleostei</taxon>
        <taxon>Neoteleostei</taxon>
        <taxon>Acanthomorphata</taxon>
        <taxon>Zeiogadaria</taxon>
        <taxon>Gadariae</taxon>
        <taxon>Gadiformes</taxon>
        <taxon>Muraenolepidoidei</taxon>
        <taxon>Muraenolepididae</taxon>
        <taxon>Muraenolepis</taxon>
    </lineage>
</organism>
<dbReference type="AlphaFoldDB" id="A0A9Q0DMA9"/>
<protein>
    <submittedName>
        <fullName evidence="1">Uncharacterized protein</fullName>
    </submittedName>
</protein>
<accession>A0A9Q0DMA9</accession>
<dbReference type="EMBL" id="JANIIK010000114">
    <property type="protein sequence ID" value="KAJ3590176.1"/>
    <property type="molecule type" value="Genomic_DNA"/>
</dbReference>
<sequence>MISLCGSPVAAILDDPMEDPLMAITLAKDRINRSNRSTTGKLEVDIFELLET</sequence>
<comment type="caution">
    <text evidence="1">The sequence shown here is derived from an EMBL/GenBank/DDBJ whole genome shotgun (WGS) entry which is preliminary data.</text>
</comment>
<dbReference type="OrthoDB" id="8868821at2759"/>
<gene>
    <name evidence="1" type="ORF">NHX12_008130</name>
</gene>
<feature type="non-terminal residue" evidence="1">
    <location>
        <position position="52"/>
    </location>
</feature>
<dbReference type="Proteomes" id="UP001148018">
    <property type="component" value="Unassembled WGS sequence"/>
</dbReference>
<keyword evidence="2" id="KW-1185">Reference proteome</keyword>